<reference evidence="2 3" key="1">
    <citation type="submission" date="2018-01" db="EMBL/GenBank/DDBJ databases">
        <title>Complete genome sequence of Streptomyces lunaelactis MM109T, a Ferroverdin A producer isolated from cave moonmilk deposits.</title>
        <authorList>
            <person name="Naome A."/>
            <person name="Martinet L."/>
            <person name="Maciejewska M."/>
            <person name="Anderssen S."/>
            <person name="Adam D."/>
            <person name="Tenconi E."/>
            <person name="Deflandre B."/>
            <person name="Arguelles-Arias A."/>
            <person name="Calusinska M."/>
            <person name="Copieters W."/>
            <person name="Karim L."/>
            <person name="Hanikenne M."/>
            <person name="Baurain D."/>
            <person name="van Wezel G."/>
            <person name="Smargiasso N."/>
            <person name="de Pauw E."/>
            <person name="Delfosse P."/>
            <person name="Rigali S."/>
        </authorList>
    </citation>
    <scope>NUCLEOTIDE SEQUENCE [LARGE SCALE GENOMIC DNA]</scope>
    <source>
        <strain evidence="2 3">MM109</strain>
    </source>
</reference>
<evidence type="ECO:0000256" key="1">
    <source>
        <dbReference type="SAM" id="Phobius"/>
    </source>
</evidence>
<dbReference type="GeneID" id="55653882"/>
<gene>
    <name evidence="2" type="ORF">SLUN_01075</name>
</gene>
<evidence type="ECO:0000313" key="2">
    <source>
        <dbReference type="EMBL" id="AVZ71051.1"/>
    </source>
</evidence>
<dbReference type="AlphaFoldDB" id="A0A2R4SW03"/>
<sequence length="191" mass="21335">MGVLQTLIAVALGGALTIASQVVISVLRTRDERRQKREVAVAILRVHQFHFYTAQHLLKESLESGRWWSRELESFPLASDQDLREVTLLVPIPVWRAYTAAVRRLAGCTRLRESAGDRNTVSTPHLQLLLGAYVTLDHARHAMAPLSRVHADPVPLGVLALTRQEIEDAVRLHASRQAPREQWAARLAPPA</sequence>
<dbReference type="KEGG" id="slk:SLUN_01075"/>
<proteinExistence type="predicted"/>
<dbReference type="Proteomes" id="UP000244201">
    <property type="component" value="Chromosome"/>
</dbReference>
<dbReference type="RefSeq" id="WP_108146746.1">
    <property type="nucleotide sequence ID" value="NZ_CP026304.1"/>
</dbReference>
<dbReference type="EMBL" id="CP026304">
    <property type="protein sequence ID" value="AVZ71051.1"/>
    <property type="molecule type" value="Genomic_DNA"/>
</dbReference>
<accession>A0A2R4SW03</accession>
<keyword evidence="1" id="KW-1133">Transmembrane helix</keyword>
<protein>
    <submittedName>
        <fullName evidence="2">Uncharacterized protein</fullName>
    </submittedName>
</protein>
<evidence type="ECO:0000313" key="3">
    <source>
        <dbReference type="Proteomes" id="UP000244201"/>
    </source>
</evidence>
<organism evidence="2 3">
    <name type="scientific">Streptomyces lunaelactis</name>
    <dbReference type="NCBI Taxonomy" id="1535768"/>
    <lineage>
        <taxon>Bacteria</taxon>
        <taxon>Bacillati</taxon>
        <taxon>Actinomycetota</taxon>
        <taxon>Actinomycetes</taxon>
        <taxon>Kitasatosporales</taxon>
        <taxon>Streptomycetaceae</taxon>
        <taxon>Streptomyces</taxon>
    </lineage>
</organism>
<keyword evidence="1" id="KW-0472">Membrane</keyword>
<feature type="transmembrane region" description="Helical" evidence="1">
    <location>
        <begin position="6"/>
        <end position="27"/>
    </location>
</feature>
<keyword evidence="1" id="KW-0812">Transmembrane</keyword>
<name>A0A2R4SW03_9ACTN</name>
<keyword evidence="3" id="KW-1185">Reference proteome</keyword>